<evidence type="ECO:0000259" key="1">
    <source>
        <dbReference type="Pfam" id="PF11706"/>
    </source>
</evidence>
<sequence>MTNAGIQRDGGLAEAPILGDHLAMDLMNTQARSNGALVDYWNSGGDVLAWLARCGVVPAEGGIDLDVLLARATALRTLAHRLIVQRKEDEPGDASALNPYLHAYLSAPHLDRDSEGKLMLTRMARGDALASLLGPVAESVAQLLVDGDFTLVKQCEHPDCILWFYDRTKAHKRRWCSMALCGNRYKAAQFRKRSSGETQ</sequence>
<dbReference type="EMBL" id="VVIW01000010">
    <property type="protein sequence ID" value="NHZ42106.1"/>
    <property type="molecule type" value="Genomic_DNA"/>
</dbReference>
<reference evidence="2 3" key="1">
    <citation type="submission" date="2019-09" db="EMBL/GenBank/DDBJ databases">
        <title>Taxonomy of Antarctic Massilia spp.: description of Massilia rubra sp. nov., Massilia aquatica sp. nov., Massilia mucilaginosa sp. nov., Massilia frigida sp. nov. isolated from streams, lakes and regoliths.</title>
        <authorList>
            <person name="Holochova P."/>
            <person name="Sedlacek I."/>
            <person name="Kralova S."/>
            <person name="Maslanova I."/>
            <person name="Busse H.-J."/>
            <person name="Stankova E."/>
            <person name="Vrbovska V."/>
            <person name="Kovarovic V."/>
            <person name="Bartak M."/>
            <person name="Svec P."/>
            <person name="Pantucek R."/>
        </authorList>
    </citation>
    <scope>NUCLEOTIDE SEQUENCE [LARGE SCALE GENOMIC DNA]</scope>
    <source>
        <strain evidence="2 3">CCM 8693</strain>
    </source>
</reference>
<accession>A0ABX0MDR7</accession>
<evidence type="ECO:0000313" key="3">
    <source>
        <dbReference type="Proteomes" id="UP000819052"/>
    </source>
</evidence>
<dbReference type="Pfam" id="PF07336">
    <property type="entry name" value="ABATE"/>
    <property type="match status" value="1"/>
</dbReference>
<dbReference type="PANTHER" id="PTHR35525:SF3">
    <property type="entry name" value="BLL6575 PROTEIN"/>
    <property type="match status" value="1"/>
</dbReference>
<gene>
    <name evidence="2" type="ORF">F1609_18305</name>
</gene>
<dbReference type="InterPro" id="IPR023286">
    <property type="entry name" value="ABATE_dom_sf"/>
</dbReference>
<evidence type="ECO:0000313" key="2">
    <source>
        <dbReference type="EMBL" id="NHZ42106.1"/>
    </source>
</evidence>
<dbReference type="RefSeq" id="WP_167077845.1">
    <property type="nucleotide sequence ID" value="NZ_VVIW01000010.1"/>
</dbReference>
<comment type="caution">
    <text evidence="2">The sequence shown here is derived from an EMBL/GenBank/DDBJ whole genome shotgun (WGS) entry which is preliminary data.</text>
</comment>
<dbReference type="InterPro" id="IPR021005">
    <property type="entry name" value="Znf_CGNR"/>
</dbReference>
<protein>
    <recommendedName>
        <fullName evidence="1">Zinc finger CGNR domain-containing protein</fullName>
    </recommendedName>
</protein>
<dbReference type="Gene3D" id="1.10.3300.10">
    <property type="entry name" value="Jann2411-like domain"/>
    <property type="match status" value="1"/>
</dbReference>
<feature type="domain" description="Zinc finger CGNR" evidence="1">
    <location>
        <begin position="152"/>
        <end position="193"/>
    </location>
</feature>
<dbReference type="Pfam" id="PF11706">
    <property type="entry name" value="zf-CGNR"/>
    <property type="match status" value="1"/>
</dbReference>
<proteinExistence type="predicted"/>
<keyword evidence="3" id="KW-1185">Reference proteome</keyword>
<dbReference type="InterPro" id="IPR010852">
    <property type="entry name" value="ABATE"/>
</dbReference>
<dbReference type="Proteomes" id="UP000819052">
    <property type="component" value="Unassembled WGS sequence"/>
</dbReference>
<organism evidence="2 3">
    <name type="scientific">Massilia aquatica</name>
    <dbReference type="NCBI Taxonomy" id="2609000"/>
    <lineage>
        <taxon>Bacteria</taxon>
        <taxon>Pseudomonadati</taxon>
        <taxon>Pseudomonadota</taxon>
        <taxon>Betaproteobacteria</taxon>
        <taxon>Burkholderiales</taxon>
        <taxon>Oxalobacteraceae</taxon>
        <taxon>Telluria group</taxon>
        <taxon>Massilia</taxon>
    </lineage>
</organism>
<name>A0ABX0MDR7_9BURK</name>
<dbReference type="SUPFAM" id="SSF160904">
    <property type="entry name" value="Jann2411-like"/>
    <property type="match status" value="1"/>
</dbReference>
<dbReference type="PANTHER" id="PTHR35525">
    <property type="entry name" value="BLL6575 PROTEIN"/>
    <property type="match status" value="1"/>
</dbReference>